<dbReference type="EMBL" id="BNBE01000003">
    <property type="protein sequence ID" value="GHG19243.1"/>
    <property type="molecule type" value="Genomic_DNA"/>
</dbReference>
<feature type="region of interest" description="Disordered" evidence="3">
    <location>
        <begin position="1"/>
        <end position="22"/>
    </location>
</feature>
<reference evidence="5" key="1">
    <citation type="journal article" date="2014" name="Int. J. Syst. Evol. Microbiol.">
        <title>Complete genome sequence of Corynebacterium casei LMG S-19264T (=DSM 44701T), isolated from a smear-ripened cheese.</title>
        <authorList>
            <consortium name="US DOE Joint Genome Institute (JGI-PGF)"/>
            <person name="Walter F."/>
            <person name="Albersmeier A."/>
            <person name="Kalinowski J."/>
            <person name="Ruckert C."/>
        </authorList>
    </citation>
    <scope>NUCLEOTIDE SEQUENCE</scope>
    <source>
        <strain evidence="5">JCM 4122</strain>
    </source>
</reference>
<dbReference type="Gene3D" id="3.40.630.30">
    <property type="match status" value="1"/>
</dbReference>
<gene>
    <name evidence="5" type="ORF">GCM10017667_62600</name>
</gene>
<dbReference type="PANTHER" id="PTHR43877">
    <property type="entry name" value="AMINOALKYLPHOSPHONATE N-ACETYLTRANSFERASE-RELATED-RELATED"/>
    <property type="match status" value="1"/>
</dbReference>
<keyword evidence="2" id="KW-0012">Acyltransferase</keyword>
<dbReference type="PANTHER" id="PTHR43877:SF2">
    <property type="entry name" value="AMINOALKYLPHOSPHONATE N-ACETYLTRANSFERASE-RELATED"/>
    <property type="match status" value="1"/>
</dbReference>
<evidence type="ECO:0000256" key="2">
    <source>
        <dbReference type="ARBA" id="ARBA00023315"/>
    </source>
</evidence>
<name>A0A919BUT3_STRFL</name>
<evidence type="ECO:0000259" key="4">
    <source>
        <dbReference type="PROSITE" id="PS51186"/>
    </source>
</evidence>
<keyword evidence="1" id="KW-0808">Transferase</keyword>
<dbReference type="CDD" id="cd04301">
    <property type="entry name" value="NAT_SF"/>
    <property type="match status" value="1"/>
</dbReference>
<accession>A0A919BUT3</accession>
<comment type="caution">
    <text evidence="5">The sequence shown here is derived from an EMBL/GenBank/DDBJ whole genome shotgun (WGS) entry which is preliminary data.</text>
</comment>
<dbReference type="InterPro" id="IPR016181">
    <property type="entry name" value="Acyl_CoA_acyltransferase"/>
</dbReference>
<organism evidence="5 6">
    <name type="scientific">Streptomyces filamentosus</name>
    <name type="common">Streptomyces roseosporus</name>
    <dbReference type="NCBI Taxonomy" id="67294"/>
    <lineage>
        <taxon>Bacteria</taxon>
        <taxon>Bacillati</taxon>
        <taxon>Actinomycetota</taxon>
        <taxon>Actinomycetes</taxon>
        <taxon>Kitasatosporales</taxon>
        <taxon>Streptomycetaceae</taxon>
        <taxon>Streptomyces</taxon>
    </lineage>
</organism>
<dbReference type="InterPro" id="IPR050832">
    <property type="entry name" value="Bact_Acetyltransf"/>
</dbReference>
<evidence type="ECO:0000313" key="6">
    <source>
        <dbReference type="Proteomes" id="UP000632849"/>
    </source>
</evidence>
<reference evidence="5" key="2">
    <citation type="submission" date="2020-09" db="EMBL/GenBank/DDBJ databases">
        <authorList>
            <person name="Sun Q."/>
            <person name="Ohkuma M."/>
        </authorList>
    </citation>
    <scope>NUCLEOTIDE SEQUENCE</scope>
    <source>
        <strain evidence="5">JCM 4122</strain>
    </source>
</reference>
<dbReference type="RefSeq" id="WP_190043888.1">
    <property type="nucleotide sequence ID" value="NZ_BNBE01000003.1"/>
</dbReference>
<proteinExistence type="predicted"/>
<keyword evidence="6" id="KW-1185">Reference proteome</keyword>
<evidence type="ECO:0000256" key="1">
    <source>
        <dbReference type="ARBA" id="ARBA00022679"/>
    </source>
</evidence>
<evidence type="ECO:0000256" key="3">
    <source>
        <dbReference type="SAM" id="MobiDB-lite"/>
    </source>
</evidence>
<dbReference type="GO" id="GO:0016747">
    <property type="term" value="F:acyltransferase activity, transferring groups other than amino-acyl groups"/>
    <property type="evidence" value="ECO:0007669"/>
    <property type="project" value="InterPro"/>
</dbReference>
<sequence length="165" mass="18083">MSSTSGRAPALSLRATTPDDPLARPLLDELAHEYLTRYGDASDLTRFPAGEFAPPHGAFLLLLEGGVPVAGGAYRRYDPDTAELKRIWTHSAHRRRGLARRVLTALERDAAARGYSRLYLTTGPRQPEARGLYLATGYRPLFDVTADPESIGPLPFEKDLENPGP</sequence>
<dbReference type="Pfam" id="PF00583">
    <property type="entry name" value="Acetyltransf_1"/>
    <property type="match status" value="1"/>
</dbReference>
<feature type="domain" description="N-acetyltransferase" evidence="4">
    <location>
        <begin position="11"/>
        <end position="161"/>
    </location>
</feature>
<dbReference type="AlphaFoldDB" id="A0A919BUT3"/>
<dbReference type="InterPro" id="IPR000182">
    <property type="entry name" value="GNAT_dom"/>
</dbReference>
<protein>
    <submittedName>
        <fullName evidence="5">N-acetyltransferase</fullName>
    </submittedName>
</protein>
<dbReference type="SUPFAM" id="SSF55729">
    <property type="entry name" value="Acyl-CoA N-acyltransferases (Nat)"/>
    <property type="match status" value="1"/>
</dbReference>
<evidence type="ECO:0000313" key="5">
    <source>
        <dbReference type="EMBL" id="GHG19243.1"/>
    </source>
</evidence>
<dbReference type="Proteomes" id="UP000632849">
    <property type="component" value="Unassembled WGS sequence"/>
</dbReference>
<dbReference type="PROSITE" id="PS51186">
    <property type="entry name" value="GNAT"/>
    <property type="match status" value="1"/>
</dbReference>